<dbReference type="GO" id="GO:0051213">
    <property type="term" value="F:dioxygenase activity"/>
    <property type="evidence" value="ECO:0007669"/>
    <property type="project" value="UniProtKB-KW"/>
</dbReference>
<reference evidence="4 5" key="1">
    <citation type="submission" date="2021-02" db="EMBL/GenBank/DDBJ databases">
        <authorList>
            <person name="Park J.-S."/>
        </authorList>
    </citation>
    <scope>NUCLEOTIDE SEQUENCE [LARGE SCALE GENOMIC DNA]</scope>
    <source>
        <strain evidence="4 5">188UL20-2</strain>
    </source>
</reference>
<dbReference type="Proteomes" id="UP000809621">
    <property type="component" value="Unassembled WGS sequence"/>
</dbReference>
<keyword evidence="4" id="KW-0223">Dioxygenase</keyword>
<proteinExistence type="predicted"/>
<dbReference type="Pfam" id="PF02668">
    <property type="entry name" value="TauD"/>
    <property type="match status" value="1"/>
</dbReference>
<comment type="caution">
    <text evidence="4">The sequence shown here is derived from an EMBL/GenBank/DDBJ whole genome shotgun (WGS) entry which is preliminary data.</text>
</comment>
<evidence type="ECO:0000313" key="5">
    <source>
        <dbReference type="Proteomes" id="UP000809621"/>
    </source>
</evidence>
<evidence type="ECO:0000313" key="4">
    <source>
        <dbReference type="EMBL" id="MBM7037060.1"/>
    </source>
</evidence>
<dbReference type="PANTHER" id="PTHR10696:SF21">
    <property type="entry name" value="TAUD_TFDA-LIKE DOMAIN-CONTAINING PROTEIN"/>
    <property type="match status" value="1"/>
</dbReference>
<evidence type="ECO:0000256" key="1">
    <source>
        <dbReference type="ARBA" id="ARBA00001954"/>
    </source>
</evidence>
<evidence type="ECO:0000256" key="2">
    <source>
        <dbReference type="ARBA" id="ARBA00023002"/>
    </source>
</evidence>
<keyword evidence="5" id="KW-1185">Reference proteome</keyword>
<dbReference type="SUPFAM" id="SSF51197">
    <property type="entry name" value="Clavaminate synthase-like"/>
    <property type="match status" value="1"/>
</dbReference>
<feature type="domain" description="TauD/TfdA-like" evidence="3">
    <location>
        <begin position="36"/>
        <end position="318"/>
    </location>
</feature>
<gene>
    <name evidence="4" type="ORF">JQC93_11660</name>
</gene>
<dbReference type="InterPro" id="IPR042098">
    <property type="entry name" value="TauD-like_sf"/>
</dbReference>
<accession>A0ABS2HHP5</accession>
<dbReference type="EMBL" id="JAFEUM010000004">
    <property type="protein sequence ID" value="MBM7037060.1"/>
    <property type="molecule type" value="Genomic_DNA"/>
</dbReference>
<name>A0ABS2HHP5_9VIBR</name>
<protein>
    <submittedName>
        <fullName evidence="4">TauD/TfdA family dioxygenase</fullName>
    </submittedName>
</protein>
<dbReference type="PANTHER" id="PTHR10696">
    <property type="entry name" value="GAMMA-BUTYROBETAINE HYDROXYLASE-RELATED"/>
    <property type="match status" value="1"/>
</dbReference>
<evidence type="ECO:0000259" key="3">
    <source>
        <dbReference type="Pfam" id="PF02668"/>
    </source>
</evidence>
<keyword evidence="2" id="KW-0560">Oxidoreductase</keyword>
<dbReference type="Gene3D" id="3.60.130.10">
    <property type="entry name" value="Clavaminate synthase-like"/>
    <property type="match status" value="1"/>
</dbReference>
<sequence>MLKLTSIDNQFVNPDDVFPAVIVNDGSVTTIEEACQWIDDRLSDIATLLDKSGAILFRGFPIASAEMFDAFSASFGYPNFTYQDSLSNAVRINFTERVFTANEAPKEVEINLHNEMAQTPIFPDKIFFSCLVPADTGGASPILRGDMMYQALKKASPSFTEQLEQKGVKYTTHMPAEDNAGSGQGRGWKSTLSVSNIDEAEARLTELGYTWEWQLDGSIKTTTCPLPAIKVASNGNKVFFNQLIAAYLGWKGVREQHHPTLRFGDDSQLPKDGLELMCELSETLVFDVEWQAGDVALVDNNLAMHGRRSYGGETKRQVIVALGAAKLQ</sequence>
<comment type="cofactor">
    <cofactor evidence="1">
        <name>Fe(2+)</name>
        <dbReference type="ChEBI" id="CHEBI:29033"/>
    </cofactor>
</comment>
<dbReference type="InterPro" id="IPR003819">
    <property type="entry name" value="TauD/TfdA-like"/>
</dbReference>
<dbReference type="RefSeq" id="WP_205158615.1">
    <property type="nucleotide sequence ID" value="NZ_JAFEUM010000004.1"/>
</dbReference>
<organism evidence="4 5">
    <name type="scientific">Vibrio ulleungensis</name>
    <dbReference type="NCBI Taxonomy" id="2807619"/>
    <lineage>
        <taxon>Bacteria</taxon>
        <taxon>Pseudomonadati</taxon>
        <taxon>Pseudomonadota</taxon>
        <taxon>Gammaproteobacteria</taxon>
        <taxon>Vibrionales</taxon>
        <taxon>Vibrionaceae</taxon>
        <taxon>Vibrio</taxon>
    </lineage>
</organism>
<dbReference type="InterPro" id="IPR050411">
    <property type="entry name" value="AlphaKG_dependent_hydroxylases"/>
</dbReference>